<keyword evidence="3" id="KW-1185">Reference proteome</keyword>
<proteinExistence type="predicted"/>
<keyword evidence="1" id="KW-0472">Membrane</keyword>
<organism evidence="2 3">
    <name type="scientific">Hemibagrus wyckioides</name>
    <dbReference type="NCBI Taxonomy" id="337641"/>
    <lineage>
        <taxon>Eukaryota</taxon>
        <taxon>Metazoa</taxon>
        <taxon>Chordata</taxon>
        <taxon>Craniata</taxon>
        <taxon>Vertebrata</taxon>
        <taxon>Euteleostomi</taxon>
        <taxon>Actinopterygii</taxon>
        <taxon>Neopterygii</taxon>
        <taxon>Teleostei</taxon>
        <taxon>Ostariophysi</taxon>
        <taxon>Siluriformes</taxon>
        <taxon>Bagridae</taxon>
        <taxon>Hemibagrus</taxon>
    </lineage>
</organism>
<gene>
    <name evidence="2" type="ORF">KOW79_007496</name>
</gene>
<dbReference type="Proteomes" id="UP000824219">
    <property type="component" value="Linkage Group LG08"/>
</dbReference>
<evidence type="ECO:0000313" key="2">
    <source>
        <dbReference type="EMBL" id="KAG7329322.1"/>
    </source>
</evidence>
<dbReference type="AlphaFoldDB" id="A0A9D3NVS2"/>
<evidence type="ECO:0000313" key="3">
    <source>
        <dbReference type="Proteomes" id="UP000824219"/>
    </source>
</evidence>
<feature type="transmembrane region" description="Helical" evidence="1">
    <location>
        <begin position="55"/>
        <end position="72"/>
    </location>
</feature>
<accession>A0A9D3NVS2</accession>
<dbReference type="OrthoDB" id="8916295at2759"/>
<keyword evidence="1" id="KW-0812">Transmembrane</keyword>
<protein>
    <submittedName>
        <fullName evidence="2">Uncharacterized protein</fullName>
    </submittedName>
</protein>
<sequence>MRNSVNVMSSLVCVEFLLYTVSLCAPQWLVEPEGICEGLFAICNTYEGFSSCTTFPAWMVAFCVSALIAFIVSVEEQMPEMSKFLGWAFYICCATLVYASLVSVALGFVEGSSSIEPVNPDGGQGLPAPAMSP</sequence>
<reference evidence="2 3" key="1">
    <citation type="submission" date="2021-06" db="EMBL/GenBank/DDBJ databases">
        <title>Chromosome-level genome assembly of the red-tail catfish (Hemibagrus wyckioides).</title>
        <authorList>
            <person name="Shao F."/>
        </authorList>
    </citation>
    <scope>NUCLEOTIDE SEQUENCE [LARGE SCALE GENOMIC DNA]</scope>
    <source>
        <strain evidence="2">EC202008001</strain>
        <tissue evidence="2">Blood</tissue>
    </source>
</reference>
<keyword evidence="1" id="KW-1133">Transmembrane helix</keyword>
<name>A0A9D3NVS2_9TELE</name>
<feature type="transmembrane region" description="Helical" evidence="1">
    <location>
        <begin position="84"/>
        <end position="109"/>
    </location>
</feature>
<comment type="caution">
    <text evidence="2">The sequence shown here is derived from an EMBL/GenBank/DDBJ whole genome shotgun (WGS) entry which is preliminary data.</text>
</comment>
<dbReference type="EMBL" id="JAHKSW010000008">
    <property type="protein sequence ID" value="KAG7329322.1"/>
    <property type="molecule type" value="Genomic_DNA"/>
</dbReference>
<feature type="transmembrane region" description="Helical" evidence="1">
    <location>
        <begin position="7"/>
        <end position="29"/>
    </location>
</feature>
<evidence type="ECO:0000256" key="1">
    <source>
        <dbReference type="SAM" id="Phobius"/>
    </source>
</evidence>